<dbReference type="OrthoDB" id="2963168at2759"/>
<dbReference type="SUPFAM" id="SSF53067">
    <property type="entry name" value="Actin-like ATPase domain"/>
    <property type="match status" value="2"/>
</dbReference>
<organism evidence="1 2">
    <name type="scientific">Aspergillus carbonarius (strain ITEM 5010)</name>
    <dbReference type="NCBI Taxonomy" id="602072"/>
    <lineage>
        <taxon>Eukaryota</taxon>
        <taxon>Fungi</taxon>
        <taxon>Dikarya</taxon>
        <taxon>Ascomycota</taxon>
        <taxon>Pezizomycotina</taxon>
        <taxon>Eurotiomycetes</taxon>
        <taxon>Eurotiomycetidae</taxon>
        <taxon>Eurotiales</taxon>
        <taxon>Aspergillaceae</taxon>
        <taxon>Aspergillus</taxon>
        <taxon>Aspergillus subgen. Circumdati</taxon>
    </lineage>
</organism>
<name>A0A1R3RC55_ASPC5</name>
<dbReference type="PANTHER" id="PTHR14187:SF81">
    <property type="entry name" value="HSP70 FAMILY PROTEIN (AFU_ORTHOLOGUE AFUA_4G14040)"/>
    <property type="match status" value="1"/>
</dbReference>
<dbReference type="CDD" id="cd10170">
    <property type="entry name" value="ASKHA_NBD_HSP70"/>
    <property type="match status" value="1"/>
</dbReference>
<sequence>MNPPNAGKITVGIDLGTAFTGVAYTTVAVPNMPDEAEHLRRWPGPQDSVSCDKVPSVIEHALGNSWGAQVLPAMNSCDWFKLLLDENIDRGEFDEPDLNDTNQGIFNLQANESAASVTERFLRHVHRHVWQELQHNIPNIETLPVTFNVTVPAAWSTSTRQLTERIAKRAGIAQRPGDLLFTVSEPVAAAIKVFDDNVQQFAPGDVLHICDVGGGTIDVATFSVSQTGNRPVIQQVGQAMAGKCGVASVYSRFYKLMRARFSDAFTELPMSQRRMGSRLIRDFDIQTGEFRAGNPPKQIYSLELRMDLDGPCPAHYDSRQHRILLSKQDMMNLLDPILDKARGLIDSQQQSVANLCTRRKHLHVVGGGACIPYIPEGIRQHFETPGLVIKVPNNPHLVVLQGAVFYGSQESYLSVNRCLQHVGISCTRSYVETRDAQADPQVLNLRRDPFTPKYVGDGVAIWGERYHDGYCERHDFFADIMTYADTRKRSHPIYKCRNTMAPARVDGNSVVHLSSIPLDFDKIDPLQCSWAQTYGLSMYRVPYTIETRVLPRENQITFIANAFDWRLGTVELGTATVAMPAP</sequence>
<dbReference type="EMBL" id="KV907508">
    <property type="protein sequence ID" value="OOF92069.1"/>
    <property type="molecule type" value="Genomic_DNA"/>
</dbReference>
<dbReference type="AlphaFoldDB" id="A0A1R3RC55"/>
<dbReference type="Gene3D" id="3.30.420.40">
    <property type="match status" value="2"/>
</dbReference>
<dbReference type="STRING" id="602072.A0A1R3RC55"/>
<gene>
    <name evidence="1" type="ORF">ASPCADRAFT_133628</name>
</gene>
<protein>
    <recommendedName>
        <fullName evidence="3">Actin-like ATPase domain-containing protein</fullName>
    </recommendedName>
</protein>
<dbReference type="Gene3D" id="3.90.640.10">
    <property type="entry name" value="Actin, Chain A, domain 4"/>
    <property type="match status" value="1"/>
</dbReference>
<proteinExistence type="predicted"/>
<dbReference type="VEuPathDB" id="FungiDB:ASPCADRAFT_133628"/>
<evidence type="ECO:0000313" key="2">
    <source>
        <dbReference type="Proteomes" id="UP000188318"/>
    </source>
</evidence>
<reference evidence="2" key="1">
    <citation type="journal article" date="2017" name="Genome Biol.">
        <title>Comparative genomics reveals high biological diversity and specific adaptations in the industrially and medically important fungal genus Aspergillus.</title>
        <authorList>
            <person name="de Vries R.P."/>
            <person name="Riley R."/>
            <person name="Wiebenga A."/>
            <person name="Aguilar-Osorio G."/>
            <person name="Amillis S."/>
            <person name="Uchima C.A."/>
            <person name="Anderluh G."/>
            <person name="Asadollahi M."/>
            <person name="Askin M."/>
            <person name="Barry K."/>
            <person name="Battaglia E."/>
            <person name="Bayram O."/>
            <person name="Benocci T."/>
            <person name="Braus-Stromeyer S.A."/>
            <person name="Caldana C."/>
            <person name="Canovas D."/>
            <person name="Cerqueira G.C."/>
            <person name="Chen F."/>
            <person name="Chen W."/>
            <person name="Choi C."/>
            <person name="Clum A."/>
            <person name="Dos Santos R.A."/>
            <person name="Damasio A.R."/>
            <person name="Diallinas G."/>
            <person name="Emri T."/>
            <person name="Fekete E."/>
            <person name="Flipphi M."/>
            <person name="Freyberg S."/>
            <person name="Gallo A."/>
            <person name="Gournas C."/>
            <person name="Habgood R."/>
            <person name="Hainaut M."/>
            <person name="Harispe M.L."/>
            <person name="Henrissat B."/>
            <person name="Hilden K.S."/>
            <person name="Hope R."/>
            <person name="Hossain A."/>
            <person name="Karabika E."/>
            <person name="Karaffa L."/>
            <person name="Karanyi Z."/>
            <person name="Krasevec N."/>
            <person name="Kuo A."/>
            <person name="Kusch H."/>
            <person name="LaButti K."/>
            <person name="Lagendijk E.L."/>
            <person name="Lapidus A."/>
            <person name="Levasseur A."/>
            <person name="Lindquist E."/>
            <person name="Lipzen A."/>
            <person name="Logrieco A.F."/>
            <person name="MacCabe A."/>
            <person name="Maekelae M.R."/>
            <person name="Malavazi I."/>
            <person name="Melin P."/>
            <person name="Meyer V."/>
            <person name="Mielnichuk N."/>
            <person name="Miskei M."/>
            <person name="Molnar A.P."/>
            <person name="Mule G."/>
            <person name="Ngan C.Y."/>
            <person name="Orejas M."/>
            <person name="Orosz E."/>
            <person name="Ouedraogo J.P."/>
            <person name="Overkamp K.M."/>
            <person name="Park H.-S."/>
            <person name="Perrone G."/>
            <person name="Piumi F."/>
            <person name="Punt P.J."/>
            <person name="Ram A.F."/>
            <person name="Ramon A."/>
            <person name="Rauscher S."/>
            <person name="Record E."/>
            <person name="Riano-Pachon D.M."/>
            <person name="Robert V."/>
            <person name="Roehrig J."/>
            <person name="Ruller R."/>
            <person name="Salamov A."/>
            <person name="Salih N.S."/>
            <person name="Samson R.A."/>
            <person name="Sandor E."/>
            <person name="Sanguinetti M."/>
            <person name="Schuetze T."/>
            <person name="Sepcic K."/>
            <person name="Shelest E."/>
            <person name="Sherlock G."/>
            <person name="Sophianopoulou V."/>
            <person name="Squina F.M."/>
            <person name="Sun H."/>
            <person name="Susca A."/>
            <person name="Todd R.B."/>
            <person name="Tsang A."/>
            <person name="Unkles S.E."/>
            <person name="van de Wiele N."/>
            <person name="van Rossen-Uffink D."/>
            <person name="Oliveira J.V."/>
            <person name="Vesth T.C."/>
            <person name="Visser J."/>
            <person name="Yu J.-H."/>
            <person name="Zhou M."/>
            <person name="Andersen M.R."/>
            <person name="Archer D.B."/>
            <person name="Baker S.E."/>
            <person name="Benoit I."/>
            <person name="Brakhage A.A."/>
            <person name="Braus G.H."/>
            <person name="Fischer R."/>
            <person name="Frisvad J.C."/>
            <person name="Goldman G.H."/>
            <person name="Houbraken J."/>
            <person name="Oakley B."/>
            <person name="Pocsi I."/>
            <person name="Scazzocchio C."/>
            <person name="Seiboth B."/>
            <person name="vanKuyk P.A."/>
            <person name="Wortman J."/>
            <person name="Dyer P.S."/>
            <person name="Grigoriev I.V."/>
        </authorList>
    </citation>
    <scope>NUCLEOTIDE SEQUENCE [LARGE SCALE GENOMIC DNA]</scope>
    <source>
        <strain evidence="2">ITEM 5010</strain>
    </source>
</reference>
<evidence type="ECO:0000313" key="1">
    <source>
        <dbReference type="EMBL" id="OOF92069.1"/>
    </source>
</evidence>
<dbReference type="OMA" id="VVEYERN"/>
<dbReference type="Proteomes" id="UP000188318">
    <property type="component" value="Unassembled WGS sequence"/>
</dbReference>
<keyword evidence="2" id="KW-1185">Reference proteome</keyword>
<accession>A0A1R3RC55</accession>
<dbReference type="PANTHER" id="PTHR14187">
    <property type="entry name" value="ALPHA KINASE/ELONGATION FACTOR 2 KINASE"/>
    <property type="match status" value="1"/>
</dbReference>
<dbReference type="InterPro" id="IPR043129">
    <property type="entry name" value="ATPase_NBD"/>
</dbReference>
<dbReference type="PRINTS" id="PR00301">
    <property type="entry name" value="HEATSHOCK70"/>
</dbReference>
<evidence type="ECO:0008006" key="3">
    <source>
        <dbReference type="Google" id="ProtNLM"/>
    </source>
</evidence>